<dbReference type="Proteomes" id="UP000252107">
    <property type="component" value="Unassembled WGS sequence"/>
</dbReference>
<evidence type="ECO:0000313" key="2">
    <source>
        <dbReference type="Proteomes" id="UP000252107"/>
    </source>
</evidence>
<reference evidence="1" key="1">
    <citation type="submission" date="2016-04" db="EMBL/GenBank/DDBJ databases">
        <authorList>
            <person name="Tabuchi Yagui T.R."/>
        </authorList>
    </citation>
    <scope>NUCLEOTIDE SEQUENCE [LARGE SCALE GENOMIC DNA]</scope>
    <source>
        <strain evidence="1">NIES-26</strain>
    </source>
</reference>
<dbReference type="EMBL" id="LXQD01000293">
    <property type="protein sequence ID" value="RCJ29418.1"/>
    <property type="molecule type" value="Genomic_DNA"/>
</dbReference>
<organism evidence="1 2">
    <name type="scientific">Nostoc minutum NIES-26</name>
    <dbReference type="NCBI Taxonomy" id="1844469"/>
    <lineage>
        <taxon>Bacteria</taxon>
        <taxon>Bacillati</taxon>
        <taxon>Cyanobacteriota</taxon>
        <taxon>Cyanophyceae</taxon>
        <taxon>Nostocales</taxon>
        <taxon>Nostocaceae</taxon>
        <taxon>Nostoc</taxon>
    </lineage>
</organism>
<name>A0A367QYX3_9NOSO</name>
<evidence type="ECO:0000313" key="1">
    <source>
        <dbReference type="EMBL" id="RCJ29418.1"/>
    </source>
</evidence>
<accession>A0A367QYX3</accession>
<sequence length="138" mass="15263">MISIDWSLKVQVNGEEEISTSEGNYVEAYQRIEVEIPPGGSEKVIDLQPSSAAKVSFILIKRATYDSNDDKLTYKVSNGDATKDSKVIVLNGTHIYTKGILSSLFPDPKILKFTNNHPVNDTTKKIPIQILLGRDALN</sequence>
<proteinExistence type="predicted"/>
<dbReference type="AlphaFoldDB" id="A0A367QYX3"/>
<protein>
    <submittedName>
        <fullName evidence="1">Uncharacterized protein</fullName>
    </submittedName>
</protein>
<keyword evidence="2" id="KW-1185">Reference proteome</keyword>
<comment type="caution">
    <text evidence="1">The sequence shown here is derived from an EMBL/GenBank/DDBJ whole genome shotgun (WGS) entry which is preliminary data.</text>
</comment>
<gene>
    <name evidence="1" type="ORF">A6770_22055</name>
</gene>